<keyword evidence="2" id="KW-0472">Membrane</keyword>
<keyword evidence="2" id="KW-0812">Transmembrane</keyword>
<dbReference type="SUPFAM" id="SSF48652">
    <property type="entry name" value="Tetraspanin"/>
    <property type="match status" value="1"/>
</dbReference>
<evidence type="ECO:0000256" key="1">
    <source>
        <dbReference type="SAM" id="MobiDB-lite"/>
    </source>
</evidence>
<gene>
    <name evidence="3" type="ORF">SLS56_005239</name>
</gene>
<protein>
    <recommendedName>
        <fullName evidence="5">Tetraspanin Tsp3</fullName>
    </recommendedName>
</protein>
<keyword evidence="2" id="KW-1133">Transmembrane helix</keyword>
<organism evidence="3 4">
    <name type="scientific">Neofusicoccum ribis</name>
    <dbReference type="NCBI Taxonomy" id="45134"/>
    <lineage>
        <taxon>Eukaryota</taxon>
        <taxon>Fungi</taxon>
        <taxon>Dikarya</taxon>
        <taxon>Ascomycota</taxon>
        <taxon>Pezizomycotina</taxon>
        <taxon>Dothideomycetes</taxon>
        <taxon>Dothideomycetes incertae sedis</taxon>
        <taxon>Botryosphaeriales</taxon>
        <taxon>Botryosphaeriaceae</taxon>
        <taxon>Neofusicoccum</taxon>
    </lineage>
</organism>
<evidence type="ECO:0000256" key="2">
    <source>
        <dbReference type="SAM" id="Phobius"/>
    </source>
</evidence>
<feature type="transmembrane region" description="Helical" evidence="2">
    <location>
        <begin position="202"/>
        <end position="224"/>
    </location>
</feature>
<feature type="transmembrane region" description="Helical" evidence="2">
    <location>
        <begin position="98"/>
        <end position="117"/>
    </location>
</feature>
<feature type="compositionally biased region" description="Basic and acidic residues" evidence="1">
    <location>
        <begin position="301"/>
        <end position="316"/>
    </location>
</feature>
<feature type="transmembrane region" description="Helical" evidence="2">
    <location>
        <begin position="7"/>
        <end position="29"/>
    </location>
</feature>
<dbReference type="InterPro" id="IPR008952">
    <property type="entry name" value="Tetraspanin_EC2_sf"/>
</dbReference>
<sequence length="333" mass="36859">MAHTKRSIVTVVSVIYLVALTVVACYAHYCIQRLSLPIPAILSGLAIVLPALHGVCLERLTRLTHSGLPLTLASRARRSSTTSYSSTRGSRRRRHTNATTLTLLGLTIFTTVLATMAGTHLAPAGALACGLDEKWKQLYRDHQEPEIRRIQDMFNCCGLHSVYDMAWPFAKHDGGRTVRSTCSRTYQRENACFGAWRQEEQIVAGLIVIICGGVWLWEMIIVYIPARRPSWMSRVSEVTKPNNHANGNGDARRAIEYHDAENGSAGYTDTPVVRVEDADADAEDEPGDSPRSRQGSVQRAIEARLGIDGEHDEHHTLVASSQTSNDQNEWARS</sequence>
<name>A0ABR3SVY1_9PEZI</name>
<feature type="compositionally biased region" description="Polar residues" evidence="1">
    <location>
        <begin position="318"/>
        <end position="333"/>
    </location>
</feature>
<feature type="transmembrane region" description="Helical" evidence="2">
    <location>
        <begin position="35"/>
        <end position="57"/>
    </location>
</feature>
<keyword evidence="4" id="KW-1185">Reference proteome</keyword>
<comment type="caution">
    <text evidence="3">The sequence shown here is derived from an EMBL/GenBank/DDBJ whole genome shotgun (WGS) entry which is preliminary data.</text>
</comment>
<feature type="region of interest" description="Disordered" evidence="1">
    <location>
        <begin position="279"/>
        <end position="333"/>
    </location>
</feature>
<evidence type="ECO:0000313" key="4">
    <source>
        <dbReference type="Proteomes" id="UP001521116"/>
    </source>
</evidence>
<dbReference type="EMBL" id="JAJVDC020000051">
    <property type="protein sequence ID" value="KAL1629843.1"/>
    <property type="molecule type" value="Genomic_DNA"/>
</dbReference>
<dbReference type="Proteomes" id="UP001521116">
    <property type="component" value="Unassembled WGS sequence"/>
</dbReference>
<evidence type="ECO:0008006" key="5">
    <source>
        <dbReference type="Google" id="ProtNLM"/>
    </source>
</evidence>
<proteinExistence type="predicted"/>
<dbReference type="PROSITE" id="PS51257">
    <property type="entry name" value="PROKAR_LIPOPROTEIN"/>
    <property type="match status" value="1"/>
</dbReference>
<evidence type="ECO:0000313" key="3">
    <source>
        <dbReference type="EMBL" id="KAL1629843.1"/>
    </source>
</evidence>
<reference evidence="3 4" key="1">
    <citation type="submission" date="2024-02" db="EMBL/GenBank/DDBJ databases">
        <title>De novo assembly and annotation of 12 fungi associated with fruit tree decline syndrome in Ontario, Canada.</title>
        <authorList>
            <person name="Sulman M."/>
            <person name="Ellouze W."/>
            <person name="Ilyukhin E."/>
        </authorList>
    </citation>
    <scope>NUCLEOTIDE SEQUENCE [LARGE SCALE GENOMIC DNA]</scope>
    <source>
        <strain evidence="3 4">M1-105</strain>
    </source>
</reference>
<accession>A0ABR3SVY1</accession>